<dbReference type="InterPro" id="IPR036412">
    <property type="entry name" value="HAD-like_sf"/>
</dbReference>
<dbReference type="InterPro" id="IPR023214">
    <property type="entry name" value="HAD_sf"/>
</dbReference>
<dbReference type="PANTHER" id="PTHR17901">
    <property type="entry name" value="MAGNESIUM-DEPENDENT PHOSPHATASE 1 MDP1"/>
    <property type="match status" value="1"/>
</dbReference>
<evidence type="ECO:0000256" key="1">
    <source>
        <dbReference type="SAM" id="SignalP"/>
    </source>
</evidence>
<dbReference type="InterPro" id="IPR010036">
    <property type="entry name" value="MDP_1_eu_arc"/>
</dbReference>
<feature type="signal peptide" evidence="1">
    <location>
        <begin position="1"/>
        <end position="36"/>
    </location>
</feature>
<dbReference type="InterPro" id="IPR010033">
    <property type="entry name" value="HAD_SF_ppase_IIIC"/>
</dbReference>
<dbReference type="EMBL" id="GECZ01002363">
    <property type="protein sequence ID" value="JAS67406.1"/>
    <property type="molecule type" value="Transcribed_RNA"/>
</dbReference>
<dbReference type="SUPFAM" id="SSF56784">
    <property type="entry name" value="HAD-like"/>
    <property type="match status" value="1"/>
</dbReference>
<dbReference type="NCBIfam" id="TIGR01681">
    <property type="entry name" value="HAD-SF-IIIC"/>
    <property type="match status" value="1"/>
</dbReference>
<dbReference type="AlphaFoldDB" id="A0A1B6GYA4"/>
<dbReference type="SFLD" id="SFLDG01131">
    <property type="entry name" value="C1.5.2:_MDP_Like"/>
    <property type="match status" value="1"/>
</dbReference>
<name>A0A1B6GYA4_9HEMI</name>
<dbReference type="Gene3D" id="3.40.50.1000">
    <property type="entry name" value="HAD superfamily/HAD-like"/>
    <property type="match status" value="1"/>
</dbReference>
<organism evidence="2">
    <name type="scientific">Cuerna arida</name>
    <dbReference type="NCBI Taxonomy" id="1464854"/>
    <lineage>
        <taxon>Eukaryota</taxon>
        <taxon>Metazoa</taxon>
        <taxon>Ecdysozoa</taxon>
        <taxon>Arthropoda</taxon>
        <taxon>Hexapoda</taxon>
        <taxon>Insecta</taxon>
        <taxon>Pterygota</taxon>
        <taxon>Neoptera</taxon>
        <taxon>Paraneoptera</taxon>
        <taxon>Hemiptera</taxon>
        <taxon>Auchenorrhyncha</taxon>
        <taxon>Membracoidea</taxon>
        <taxon>Cicadellidae</taxon>
        <taxon>Cicadellinae</taxon>
        <taxon>Proconiini</taxon>
        <taxon>Cuerna</taxon>
    </lineage>
</organism>
<reference evidence="2" key="1">
    <citation type="submission" date="2015-11" db="EMBL/GenBank/DDBJ databases">
        <title>De novo transcriptome assembly of four potential Pierce s Disease insect vectors from Arizona vineyards.</title>
        <authorList>
            <person name="Tassone E.E."/>
        </authorList>
    </citation>
    <scope>NUCLEOTIDE SEQUENCE</scope>
</reference>
<dbReference type="NCBIfam" id="TIGR01685">
    <property type="entry name" value="MDP-1"/>
    <property type="match status" value="1"/>
</dbReference>
<protein>
    <recommendedName>
        <fullName evidence="3">Magnesium-dependent phosphatase-1</fullName>
    </recommendedName>
</protein>
<sequence length="206" mass="23527">MLNVSLQLSLLNLLNLSFNNLLFVVALMASQRKGSSESTPSDSEFLKQFHRLPKLVVFDLDFTLWPFHVDKLKPPLKPLKDGNSVDSGMNHISLYPEVKVILQFMSEHFLLAVASRVEDITMAYQLLSFCQISSYFPLKEIYPTSKSIHLKRLQARSGLHAHEMLFFDDDKRNIRDSKKIGVQAVQVFNGLSWHIVIEGLSMFSQS</sequence>
<evidence type="ECO:0000313" key="2">
    <source>
        <dbReference type="EMBL" id="JAS67406.1"/>
    </source>
</evidence>
<dbReference type="SFLD" id="SFLDS00003">
    <property type="entry name" value="Haloacid_Dehalogenase"/>
    <property type="match status" value="1"/>
</dbReference>
<feature type="chain" id="PRO_5008583975" description="Magnesium-dependent phosphatase-1" evidence="1">
    <location>
        <begin position="37"/>
        <end position="206"/>
    </location>
</feature>
<evidence type="ECO:0008006" key="3">
    <source>
        <dbReference type="Google" id="ProtNLM"/>
    </source>
</evidence>
<accession>A0A1B6GYA4</accession>
<keyword evidence="1" id="KW-0732">Signal</keyword>
<proteinExistence type="predicted"/>
<gene>
    <name evidence="2" type="ORF">g.15846</name>
</gene>
<dbReference type="PANTHER" id="PTHR17901:SF14">
    <property type="entry name" value="MAGNESIUM-DEPENDENT PHOSPHATASE 1"/>
    <property type="match status" value="1"/>
</dbReference>
<dbReference type="Pfam" id="PF12689">
    <property type="entry name" value="Acid_PPase"/>
    <property type="match status" value="1"/>
</dbReference>
<dbReference type="GO" id="GO:0003993">
    <property type="term" value="F:acid phosphatase activity"/>
    <property type="evidence" value="ECO:0007669"/>
    <property type="project" value="TreeGrafter"/>
</dbReference>
<dbReference type="SFLD" id="SFLDG01129">
    <property type="entry name" value="C1.5:_HAD__Beta-PGM__Phosphata"/>
    <property type="match status" value="1"/>
</dbReference>